<dbReference type="EMBL" id="VVYJ01000003">
    <property type="protein sequence ID" value="KAA5478847.1"/>
    <property type="molecule type" value="Genomic_DNA"/>
</dbReference>
<name>A0A6H9QFY4_9BACE</name>
<proteinExistence type="predicted"/>
<gene>
    <name evidence="1" type="ORF">F2Y39_07720</name>
</gene>
<dbReference type="AlphaFoldDB" id="A0A6H9QFY4"/>
<comment type="caution">
    <text evidence="1">The sequence shown here is derived from an EMBL/GenBank/DDBJ whole genome shotgun (WGS) entry which is preliminary data.</text>
</comment>
<evidence type="ECO:0000313" key="2">
    <source>
        <dbReference type="Proteomes" id="UP000427825"/>
    </source>
</evidence>
<sequence>MKELLKMLQDISDLYTAFGNSKILLKIREDAILKIKYVDEYVEPVWGDDIQRMFIRWAEKSKFRTETSNEPLLSDKELEKAVNKYGANLTEDSDKDFIINVESVMFALNKEDRNIFSKRLLKKMTPLIRNEFNLLFLGTIGLYIYKLYNDQEGDIILERVKKVQRIVAFVKNSTKSLIDLFNDFDIDIRYIISELEIADTDLCLLKNDLLSSLEEITKDWTLIYTPLIDKIYKECNDNQWVGIAKNDFIKIINGSDPNLQLTIKKGEVNRTKVIFRMIGNNISDKNTRQEWIERIKTHIFGGVDFMKATLRTDTLSGGYSEKDAQFQQFIENL</sequence>
<accession>A0A6H9QFY4</accession>
<organism evidence="1 2">
    <name type="scientific">Bacteroides caccae</name>
    <dbReference type="NCBI Taxonomy" id="47678"/>
    <lineage>
        <taxon>Bacteria</taxon>
        <taxon>Pseudomonadati</taxon>
        <taxon>Bacteroidota</taxon>
        <taxon>Bacteroidia</taxon>
        <taxon>Bacteroidales</taxon>
        <taxon>Bacteroidaceae</taxon>
        <taxon>Bacteroides</taxon>
    </lineage>
</organism>
<dbReference type="Proteomes" id="UP000427825">
    <property type="component" value="Unassembled WGS sequence"/>
</dbReference>
<protein>
    <submittedName>
        <fullName evidence="1">Uncharacterized protein</fullName>
    </submittedName>
</protein>
<dbReference type="RefSeq" id="WP_130056702.1">
    <property type="nucleotide sequence ID" value="NZ_RCXH01000003.1"/>
</dbReference>
<reference evidence="1 2" key="1">
    <citation type="journal article" date="2019" name="Nat. Med.">
        <title>A library of human gut bacterial isolates paired with longitudinal multiomics data enables mechanistic microbiome research.</title>
        <authorList>
            <person name="Poyet M."/>
            <person name="Groussin M."/>
            <person name="Gibbons S.M."/>
            <person name="Avila-Pacheco J."/>
            <person name="Jiang X."/>
            <person name="Kearney S.M."/>
            <person name="Perrotta A.R."/>
            <person name="Berdy B."/>
            <person name="Zhao S."/>
            <person name="Lieberman T.D."/>
            <person name="Swanson P.K."/>
            <person name="Smith M."/>
            <person name="Roesemann S."/>
            <person name="Alexander J.E."/>
            <person name="Rich S.A."/>
            <person name="Livny J."/>
            <person name="Vlamakis H."/>
            <person name="Clish C."/>
            <person name="Bullock K."/>
            <person name="Deik A."/>
            <person name="Scott J."/>
            <person name="Pierce K.A."/>
            <person name="Xavier R.J."/>
            <person name="Alm E.J."/>
        </authorList>
    </citation>
    <scope>NUCLEOTIDE SEQUENCE [LARGE SCALE GENOMIC DNA]</scope>
    <source>
        <strain evidence="1 2">BIOML-A25</strain>
    </source>
</reference>
<evidence type="ECO:0000313" key="1">
    <source>
        <dbReference type="EMBL" id="KAA5478847.1"/>
    </source>
</evidence>